<dbReference type="AlphaFoldDB" id="A0A7I7M9U9"/>
<dbReference type="InterPro" id="IPR038603">
    <property type="entry name" value="Znf_FCS_sf"/>
</dbReference>
<dbReference type="KEGG" id="mpsc:MPSYJ_24790"/>
<gene>
    <name evidence="1" type="ORF">MPSYJ_24790</name>
</gene>
<evidence type="ECO:0000313" key="1">
    <source>
        <dbReference type="EMBL" id="BBX69018.1"/>
    </source>
</evidence>
<dbReference type="RefSeq" id="WP_163722595.1">
    <property type="nucleotide sequence ID" value="NZ_AP022574.1"/>
</dbReference>
<reference evidence="1 2" key="1">
    <citation type="journal article" date="2019" name="Emerg. Microbes Infect.">
        <title>Comprehensive subspecies identification of 175 nontuberculous mycobacteria species based on 7547 genomic profiles.</title>
        <authorList>
            <person name="Matsumoto Y."/>
            <person name="Kinjo T."/>
            <person name="Motooka D."/>
            <person name="Nabeya D."/>
            <person name="Jung N."/>
            <person name="Uechi K."/>
            <person name="Horii T."/>
            <person name="Iida T."/>
            <person name="Fujita J."/>
            <person name="Nakamura S."/>
        </authorList>
    </citation>
    <scope>NUCLEOTIDE SEQUENCE [LARGE SCALE GENOMIC DNA]</scope>
    <source>
        <strain evidence="1 2">JCM 13323</strain>
    </source>
</reference>
<protein>
    <recommendedName>
        <fullName evidence="3">Zinc finger CGNR domain-containing protein</fullName>
    </recommendedName>
</protein>
<proteinExistence type="predicted"/>
<accession>A0A7I7M9U9</accession>
<evidence type="ECO:0000313" key="2">
    <source>
        <dbReference type="Proteomes" id="UP000466514"/>
    </source>
</evidence>
<name>A0A7I7M9U9_9MYCO</name>
<dbReference type="SUPFAM" id="SSF160904">
    <property type="entry name" value="Jann2411-like"/>
    <property type="match status" value="1"/>
</dbReference>
<keyword evidence="2" id="KW-1185">Reference proteome</keyword>
<dbReference type="Proteomes" id="UP000466514">
    <property type="component" value="Chromosome"/>
</dbReference>
<sequence length="56" mass="6243">MTDEVNATLRDAVIRLAASTPAALLTCEHCGGNFYAKRRNTRFCSSQCSNERKRHA</sequence>
<dbReference type="Gene3D" id="3.30.60.160">
    <property type="match status" value="1"/>
</dbReference>
<dbReference type="InterPro" id="IPR023286">
    <property type="entry name" value="ABATE_dom_sf"/>
</dbReference>
<dbReference type="EMBL" id="AP022574">
    <property type="protein sequence ID" value="BBX69018.1"/>
    <property type="molecule type" value="Genomic_DNA"/>
</dbReference>
<organism evidence="1 2">
    <name type="scientific">Mycolicibacterium psychrotolerans</name>
    <dbReference type="NCBI Taxonomy" id="216929"/>
    <lineage>
        <taxon>Bacteria</taxon>
        <taxon>Bacillati</taxon>
        <taxon>Actinomycetota</taxon>
        <taxon>Actinomycetes</taxon>
        <taxon>Mycobacteriales</taxon>
        <taxon>Mycobacteriaceae</taxon>
        <taxon>Mycolicibacterium</taxon>
    </lineage>
</organism>
<evidence type="ECO:0008006" key="3">
    <source>
        <dbReference type="Google" id="ProtNLM"/>
    </source>
</evidence>